<reference evidence="4" key="1">
    <citation type="journal article" date="2019" name="Int. J. Syst. Evol. Microbiol.">
        <title>The Global Catalogue of Microorganisms (GCM) 10K type strain sequencing project: providing services to taxonomists for standard genome sequencing and annotation.</title>
        <authorList>
            <consortium name="The Broad Institute Genomics Platform"/>
            <consortium name="The Broad Institute Genome Sequencing Center for Infectious Disease"/>
            <person name="Wu L."/>
            <person name="Ma J."/>
        </authorList>
    </citation>
    <scope>NUCLEOTIDE SEQUENCE [LARGE SCALE GENOMIC DNA]</scope>
    <source>
        <strain evidence="4">TBRC 1276</strain>
    </source>
</reference>
<gene>
    <name evidence="3" type="ORF">ACFOY2_26910</name>
</gene>
<dbReference type="SUPFAM" id="SSF51430">
    <property type="entry name" value="NAD(P)-linked oxidoreductase"/>
    <property type="match status" value="1"/>
</dbReference>
<organism evidence="3 4">
    <name type="scientific">Nonomuraea purpurea</name>
    <dbReference type="NCBI Taxonomy" id="1849276"/>
    <lineage>
        <taxon>Bacteria</taxon>
        <taxon>Bacillati</taxon>
        <taxon>Actinomycetota</taxon>
        <taxon>Actinomycetes</taxon>
        <taxon>Streptosporangiales</taxon>
        <taxon>Streptosporangiaceae</taxon>
        <taxon>Nonomuraea</taxon>
    </lineage>
</organism>
<evidence type="ECO:0000313" key="3">
    <source>
        <dbReference type="EMBL" id="MFC4010886.1"/>
    </source>
</evidence>
<accession>A0ABV8GDW5</accession>
<proteinExistence type="predicted"/>
<dbReference type="InterPro" id="IPR050523">
    <property type="entry name" value="AKR_Detox_Biosynth"/>
</dbReference>
<dbReference type="RefSeq" id="WP_379530857.1">
    <property type="nucleotide sequence ID" value="NZ_JBHSBI010000014.1"/>
</dbReference>
<dbReference type="Proteomes" id="UP001595851">
    <property type="component" value="Unassembled WGS sequence"/>
</dbReference>
<feature type="domain" description="NADP-dependent oxidoreductase" evidence="2">
    <location>
        <begin position="20"/>
        <end position="325"/>
    </location>
</feature>
<protein>
    <submittedName>
        <fullName evidence="3">Aldo/keto reductase</fullName>
    </submittedName>
</protein>
<dbReference type="Pfam" id="PF00248">
    <property type="entry name" value="Aldo_ket_red"/>
    <property type="match status" value="1"/>
</dbReference>
<keyword evidence="1" id="KW-0560">Oxidoreductase</keyword>
<name>A0ABV8GDW5_9ACTN</name>
<sequence length="332" mass="35390">MKANHMEMRRLGGTDIEISPIGLGCMQFAGTANYTRLIINPIGQEAVASIVRAALDGGMTWFDTAEMYGNGRSERALAGALKECGVAPGEVVIASKWRPHLRTSASITKTIGDRLAHLGGYPLDLHQIHMPTGSLSGIPDQLRAMAGLLRSGRIRSVGVSNFSARQLELAHRVLASEGVTLAANQVRISLLHRDVERDGVLATARSLGVTLIAYSPLEGGLLTGRYHENPTLARSAPPARRFFGRRELSAAGLARTAPLVEAMREIGQGYGASVSQVALNWLITRYGDTVVAISGASRPEQATKAAAAMAFRLTEDEVARLNELSASADASR</sequence>
<evidence type="ECO:0000256" key="1">
    <source>
        <dbReference type="ARBA" id="ARBA00023002"/>
    </source>
</evidence>
<comment type="caution">
    <text evidence="3">The sequence shown here is derived from an EMBL/GenBank/DDBJ whole genome shotgun (WGS) entry which is preliminary data.</text>
</comment>
<dbReference type="InterPro" id="IPR018170">
    <property type="entry name" value="Aldo/ket_reductase_CS"/>
</dbReference>
<evidence type="ECO:0000313" key="4">
    <source>
        <dbReference type="Proteomes" id="UP001595851"/>
    </source>
</evidence>
<dbReference type="PRINTS" id="PR00069">
    <property type="entry name" value="ALDKETRDTASE"/>
</dbReference>
<dbReference type="PANTHER" id="PTHR43364:SF4">
    <property type="entry name" value="NAD(P)-LINKED OXIDOREDUCTASE SUPERFAMILY PROTEIN"/>
    <property type="match status" value="1"/>
</dbReference>
<dbReference type="PROSITE" id="PS00062">
    <property type="entry name" value="ALDOKETO_REDUCTASE_2"/>
    <property type="match status" value="1"/>
</dbReference>
<dbReference type="InterPro" id="IPR020471">
    <property type="entry name" value="AKR"/>
</dbReference>
<dbReference type="PANTHER" id="PTHR43364">
    <property type="entry name" value="NADH-SPECIFIC METHYLGLYOXAL REDUCTASE-RELATED"/>
    <property type="match status" value="1"/>
</dbReference>
<evidence type="ECO:0000259" key="2">
    <source>
        <dbReference type="Pfam" id="PF00248"/>
    </source>
</evidence>
<keyword evidence="4" id="KW-1185">Reference proteome</keyword>
<dbReference type="InterPro" id="IPR036812">
    <property type="entry name" value="NAD(P)_OxRdtase_dom_sf"/>
</dbReference>
<dbReference type="EMBL" id="JBHSBI010000014">
    <property type="protein sequence ID" value="MFC4010886.1"/>
    <property type="molecule type" value="Genomic_DNA"/>
</dbReference>
<dbReference type="InterPro" id="IPR023210">
    <property type="entry name" value="NADP_OxRdtase_dom"/>
</dbReference>
<dbReference type="Gene3D" id="3.20.20.100">
    <property type="entry name" value="NADP-dependent oxidoreductase domain"/>
    <property type="match status" value="1"/>
</dbReference>